<dbReference type="PANTHER" id="PTHR43004">
    <property type="entry name" value="TRK SYSTEM POTASSIUM UPTAKE PROTEIN"/>
    <property type="match status" value="1"/>
</dbReference>
<evidence type="ECO:0000256" key="1">
    <source>
        <dbReference type="ARBA" id="ARBA00022630"/>
    </source>
</evidence>
<dbReference type="SUPFAM" id="SSF51905">
    <property type="entry name" value="FAD/NAD(P)-binding domain"/>
    <property type="match status" value="1"/>
</dbReference>
<evidence type="ECO:0000256" key="2">
    <source>
        <dbReference type="ARBA" id="ARBA00022827"/>
    </source>
</evidence>
<dbReference type="InterPro" id="IPR012733">
    <property type="entry name" value="HB_mOase"/>
</dbReference>
<dbReference type="InterPro" id="IPR036188">
    <property type="entry name" value="FAD/NAD-bd_sf"/>
</dbReference>
<dbReference type="Gene3D" id="3.30.9.10">
    <property type="entry name" value="D-Amino Acid Oxidase, subunit A, domain 2"/>
    <property type="match status" value="1"/>
</dbReference>
<organism evidence="4 5">
    <name type="scientific">Roseomonas marmotae</name>
    <dbReference type="NCBI Taxonomy" id="2768161"/>
    <lineage>
        <taxon>Bacteria</taxon>
        <taxon>Pseudomonadati</taxon>
        <taxon>Pseudomonadota</taxon>
        <taxon>Alphaproteobacteria</taxon>
        <taxon>Acetobacterales</taxon>
        <taxon>Roseomonadaceae</taxon>
        <taxon>Roseomonas</taxon>
    </lineage>
</organism>
<dbReference type="NCBIfam" id="TIGR02360">
    <property type="entry name" value="pbenz_hydroxyl"/>
    <property type="match status" value="1"/>
</dbReference>
<dbReference type="Proteomes" id="UP001518990">
    <property type="component" value="Unassembled WGS sequence"/>
</dbReference>
<dbReference type="InterPro" id="IPR050641">
    <property type="entry name" value="RIFMO-like"/>
</dbReference>
<name>A0ABS3KFP6_9PROT</name>
<feature type="domain" description="FAD-binding" evidence="3">
    <location>
        <begin position="4"/>
        <end position="345"/>
    </location>
</feature>
<evidence type="ECO:0000313" key="4">
    <source>
        <dbReference type="EMBL" id="MBO1076283.1"/>
    </source>
</evidence>
<dbReference type="RefSeq" id="WP_207449114.1">
    <property type="nucleotide sequence ID" value="NZ_CP061091.1"/>
</dbReference>
<dbReference type="Pfam" id="PF01494">
    <property type="entry name" value="FAD_binding_3"/>
    <property type="match status" value="1"/>
</dbReference>
<evidence type="ECO:0000313" key="5">
    <source>
        <dbReference type="Proteomes" id="UP001518990"/>
    </source>
</evidence>
<accession>A0ABS3KFP6</accession>
<dbReference type="PRINTS" id="PR00420">
    <property type="entry name" value="RNGMNOXGNASE"/>
</dbReference>
<comment type="caution">
    <text evidence="4">The sequence shown here is derived from an EMBL/GenBank/DDBJ whole genome shotgun (WGS) entry which is preliminary data.</text>
</comment>
<keyword evidence="5" id="KW-1185">Reference proteome</keyword>
<proteinExistence type="predicted"/>
<keyword evidence="1" id="KW-0285">Flavoprotein</keyword>
<protein>
    <submittedName>
        <fullName evidence="4">4-hydroxybenzoate 3-monooxygenase</fullName>
        <ecNumber evidence="4">1.14.13.2</ecNumber>
    </submittedName>
</protein>
<dbReference type="NCBIfam" id="NF006091">
    <property type="entry name" value="PRK08243.1"/>
    <property type="match status" value="1"/>
</dbReference>
<keyword evidence="4" id="KW-0560">Oxidoreductase</keyword>
<keyword evidence="2" id="KW-0274">FAD</keyword>
<dbReference type="SUPFAM" id="SSF54373">
    <property type="entry name" value="FAD-linked reductases, C-terminal domain"/>
    <property type="match status" value="1"/>
</dbReference>
<dbReference type="InterPro" id="IPR002938">
    <property type="entry name" value="FAD-bd"/>
</dbReference>
<dbReference type="EMBL" id="JACTNF010000019">
    <property type="protein sequence ID" value="MBO1076283.1"/>
    <property type="molecule type" value="Genomic_DNA"/>
</dbReference>
<dbReference type="EC" id="1.14.13.2" evidence="4"/>
<dbReference type="GO" id="GO:0018659">
    <property type="term" value="F:4-hydroxybenzoate 3-monooxygenase activity"/>
    <property type="evidence" value="ECO:0007669"/>
    <property type="project" value="UniProtKB-EC"/>
</dbReference>
<dbReference type="Gene3D" id="3.50.50.60">
    <property type="entry name" value="FAD/NAD(P)-binding domain"/>
    <property type="match status" value="1"/>
</dbReference>
<gene>
    <name evidence="4" type="primary">pobA</name>
    <name evidence="4" type="ORF">IAI60_16855</name>
</gene>
<dbReference type="PANTHER" id="PTHR43004:SF3">
    <property type="entry name" value="P-HYDROXYBENZOATE HYDROXYLASE"/>
    <property type="match status" value="1"/>
</dbReference>
<sequence length="407" mass="44515">MLHRTQVVIIGAGPAGLLLSQLLHRAGIDCVVLERRSRAYVESRIRAGVLEHGTVALLEQAGAAERLHREGLPHDGFSLALDGETFRIDVRALTGGRTITVYGQTEVTADLIGLHVARGAPLIFEAEDVALHGVTGSQPSVTYRHQGQARELACDFIAGCDGFLGVSRSAIPEERRQEFQRVYPFGWLGILADTPPCDHELIYSNHARGFALASMRSPQRSRYYIQVSMQERLEEWPDERLWDELAIRLGPAAAARMTRGPAIEKSIAPLRSFVSEPMRHGRLFLAGDAAHIVPPTGAKGLNLAAADVGLLAEALAEHYAGHGDSGLDHYSERALARVWKAERFSWWFTHLTHRLPNMDGFALRMQISEMIYLRESRAAQTVLAENYAGLPMAAAGHGYGAPPAAAS</sequence>
<reference evidence="4 5" key="1">
    <citation type="submission" date="2020-09" db="EMBL/GenBank/DDBJ databases">
        <title>Roseomonas.</title>
        <authorList>
            <person name="Zhu W."/>
        </authorList>
    </citation>
    <scope>NUCLEOTIDE SEQUENCE [LARGE SCALE GENOMIC DNA]</scope>
    <source>
        <strain evidence="4 5">1311</strain>
    </source>
</reference>
<evidence type="ECO:0000259" key="3">
    <source>
        <dbReference type="Pfam" id="PF01494"/>
    </source>
</evidence>